<accession>A0A2P5EUX0</accession>
<evidence type="ECO:0000313" key="1">
    <source>
        <dbReference type="EMBL" id="PON89328.1"/>
    </source>
</evidence>
<proteinExistence type="predicted"/>
<reference evidence="2" key="1">
    <citation type="submission" date="2016-06" db="EMBL/GenBank/DDBJ databases">
        <title>Parallel loss of symbiosis genes in relatives of nitrogen-fixing non-legume Parasponia.</title>
        <authorList>
            <person name="Van Velzen R."/>
            <person name="Holmer R."/>
            <person name="Bu F."/>
            <person name="Rutten L."/>
            <person name="Van Zeijl A."/>
            <person name="Liu W."/>
            <person name="Santuari L."/>
            <person name="Cao Q."/>
            <person name="Sharma T."/>
            <person name="Shen D."/>
            <person name="Roswanjaya Y."/>
            <person name="Wardhani T."/>
            <person name="Kalhor M.S."/>
            <person name="Jansen J."/>
            <person name="Van den Hoogen J."/>
            <person name="Gungor B."/>
            <person name="Hartog M."/>
            <person name="Hontelez J."/>
            <person name="Verver J."/>
            <person name="Yang W.-C."/>
            <person name="Schijlen E."/>
            <person name="Repin R."/>
            <person name="Schilthuizen M."/>
            <person name="Schranz E."/>
            <person name="Heidstra R."/>
            <person name="Miyata K."/>
            <person name="Fedorova E."/>
            <person name="Kohlen W."/>
            <person name="Bisseling T."/>
            <person name="Smit S."/>
            <person name="Geurts R."/>
        </authorList>
    </citation>
    <scope>NUCLEOTIDE SEQUENCE [LARGE SCALE GENOMIC DNA]</scope>
    <source>
        <strain evidence="2">cv. RG33-2</strain>
    </source>
</reference>
<protein>
    <submittedName>
        <fullName evidence="1">Uncharacterized protein</fullName>
    </submittedName>
</protein>
<evidence type="ECO:0000313" key="2">
    <source>
        <dbReference type="Proteomes" id="UP000237000"/>
    </source>
</evidence>
<dbReference type="AlphaFoldDB" id="A0A2P5EUX0"/>
<gene>
    <name evidence="1" type="ORF">TorRG33x02_148710</name>
</gene>
<name>A0A2P5EUX0_TREOI</name>
<dbReference type="InParanoid" id="A0A2P5EUX0"/>
<sequence length="135" mass="15984">MGRDNQAHTSVSSNWKRLALKSHSFWKQAMRFCIRIEEQLQSKMAIYNLLRKSLRMELHFHLFVSYCEAIFFAKGASYSFYQVIIHVVLALGIVGRDHFQQIEDKMIAAIILVFQLYLELRNWDFVPTITRVRTI</sequence>
<comment type="caution">
    <text evidence="1">The sequence shown here is derived from an EMBL/GenBank/DDBJ whole genome shotgun (WGS) entry which is preliminary data.</text>
</comment>
<dbReference type="Proteomes" id="UP000237000">
    <property type="component" value="Unassembled WGS sequence"/>
</dbReference>
<dbReference type="EMBL" id="JXTC01000095">
    <property type="protein sequence ID" value="PON89328.1"/>
    <property type="molecule type" value="Genomic_DNA"/>
</dbReference>
<keyword evidence="2" id="KW-1185">Reference proteome</keyword>
<organism evidence="1 2">
    <name type="scientific">Trema orientale</name>
    <name type="common">Charcoal tree</name>
    <name type="synonym">Celtis orientalis</name>
    <dbReference type="NCBI Taxonomy" id="63057"/>
    <lineage>
        <taxon>Eukaryota</taxon>
        <taxon>Viridiplantae</taxon>
        <taxon>Streptophyta</taxon>
        <taxon>Embryophyta</taxon>
        <taxon>Tracheophyta</taxon>
        <taxon>Spermatophyta</taxon>
        <taxon>Magnoliopsida</taxon>
        <taxon>eudicotyledons</taxon>
        <taxon>Gunneridae</taxon>
        <taxon>Pentapetalae</taxon>
        <taxon>rosids</taxon>
        <taxon>fabids</taxon>
        <taxon>Rosales</taxon>
        <taxon>Cannabaceae</taxon>
        <taxon>Trema</taxon>
    </lineage>
</organism>